<evidence type="ECO:0000313" key="2">
    <source>
        <dbReference type="Proteomes" id="UP000251205"/>
    </source>
</evidence>
<evidence type="ECO:0000313" key="1">
    <source>
        <dbReference type="EMBL" id="RAX40925.1"/>
    </source>
</evidence>
<name>A0A329YIK6_RHITR</name>
<dbReference type="AlphaFoldDB" id="A0A329YIK6"/>
<comment type="caution">
    <text evidence="1">The sequence shown here is derived from an EMBL/GenBank/DDBJ whole genome shotgun (WGS) entry which is preliminary data.</text>
</comment>
<proteinExistence type="predicted"/>
<accession>A0A329YIK6</accession>
<sequence length="86" mass="9777">MLRECHSGQFQEKCAAVFRPELRENKKMERFRDSVKKLNRSNVHGAGGSLTPSRQNHVAQSLPSAIKQRLNFVLRLIHGGLRILIA</sequence>
<dbReference type="EMBL" id="QMKK01000035">
    <property type="protein sequence ID" value="RAX40925.1"/>
    <property type="molecule type" value="Genomic_DNA"/>
</dbReference>
<gene>
    <name evidence="1" type="ORF">DQ393_14030</name>
</gene>
<protein>
    <submittedName>
        <fullName evidence="1">Uncharacterized protein</fullName>
    </submittedName>
</protein>
<reference evidence="1 2" key="1">
    <citation type="submission" date="2018-06" db="EMBL/GenBank/DDBJ databases">
        <title>Whole Genome Sequence of an efficient microsymbiont, Rhizobium tropici.</title>
        <authorList>
            <person name="Srinivasan R."/>
            <person name="Singh H.V."/>
            <person name="Srivastava R."/>
            <person name="Kumari B."/>
            <person name="Radhakrishna A."/>
        </authorList>
    </citation>
    <scope>NUCLEOTIDE SEQUENCE [LARGE SCALE GENOMIC DNA]</scope>
    <source>
        <strain evidence="1 2">IGFRI Rhizo-19</strain>
    </source>
</reference>
<dbReference type="Proteomes" id="UP000251205">
    <property type="component" value="Unassembled WGS sequence"/>
</dbReference>
<organism evidence="1 2">
    <name type="scientific">Rhizobium tropici</name>
    <dbReference type="NCBI Taxonomy" id="398"/>
    <lineage>
        <taxon>Bacteria</taxon>
        <taxon>Pseudomonadati</taxon>
        <taxon>Pseudomonadota</taxon>
        <taxon>Alphaproteobacteria</taxon>
        <taxon>Hyphomicrobiales</taxon>
        <taxon>Rhizobiaceae</taxon>
        <taxon>Rhizobium/Agrobacterium group</taxon>
        <taxon>Rhizobium</taxon>
    </lineage>
</organism>